<keyword evidence="7" id="KW-1185">Reference proteome</keyword>
<feature type="transmembrane region" description="Helical" evidence="5">
    <location>
        <begin position="234"/>
        <end position="253"/>
    </location>
</feature>
<evidence type="ECO:0000313" key="7">
    <source>
        <dbReference type="Proteomes" id="UP000230750"/>
    </source>
</evidence>
<accession>A0A2G8K8J1</accession>
<evidence type="ECO:0000256" key="1">
    <source>
        <dbReference type="ARBA" id="ARBA00004141"/>
    </source>
</evidence>
<dbReference type="Proteomes" id="UP000230750">
    <property type="component" value="Unassembled WGS sequence"/>
</dbReference>
<reference evidence="6 7" key="1">
    <citation type="journal article" date="2017" name="PLoS Biol.">
        <title>The sea cucumber genome provides insights into morphological evolution and visceral regeneration.</title>
        <authorList>
            <person name="Zhang X."/>
            <person name="Sun L."/>
            <person name="Yuan J."/>
            <person name="Sun Y."/>
            <person name="Gao Y."/>
            <person name="Zhang L."/>
            <person name="Li S."/>
            <person name="Dai H."/>
            <person name="Hamel J.F."/>
            <person name="Liu C."/>
            <person name="Yu Y."/>
            <person name="Liu S."/>
            <person name="Lin W."/>
            <person name="Guo K."/>
            <person name="Jin S."/>
            <person name="Xu P."/>
            <person name="Storey K.B."/>
            <person name="Huan P."/>
            <person name="Zhang T."/>
            <person name="Zhou Y."/>
            <person name="Zhang J."/>
            <person name="Lin C."/>
            <person name="Li X."/>
            <person name="Xing L."/>
            <person name="Huo D."/>
            <person name="Sun M."/>
            <person name="Wang L."/>
            <person name="Mercier A."/>
            <person name="Li F."/>
            <person name="Yang H."/>
            <person name="Xiang J."/>
        </authorList>
    </citation>
    <scope>NUCLEOTIDE SEQUENCE [LARGE SCALE GENOMIC DNA]</scope>
    <source>
        <strain evidence="6">Shaxun</strain>
        <tissue evidence="6">Muscle</tissue>
    </source>
</reference>
<keyword evidence="4 5" id="KW-0472">Membrane</keyword>
<dbReference type="GO" id="GO:0005385">
    <property type="term" value="F:zinc ion transmembrane transporter activity"/>
    <property type="evidence" value="ECO:0007669"/>
    <property type="project" value="TreeGrafter"/>
</dbReference>
<feature type="transmembrane region" description="Helical" evidence="5">
    <location>
        <begin position="201"/>
        <end position="222"/>
    </location>
</feature>
<protein>
    <submittedName>
        <fullName evidence="6">Putative zinc transporter ZIP1-like</fullName>
    </submittedName>
</protein>
<gene>
    <name evidence="6" type="ORF">BSL78_18821</name>
</gene>
<proteinExistence type="predicted"/>
<feature type="transmembrane region" description="Helical" evidence="5">
    <location>
        <begin position="108"/>
        <end position="132"/>
    </location>
</feature>
<dbReference type="PANTHER" id="PTHR11040:SF140">
    <property type="entry name" value="ZRT (ZRT), IRT- (IRT-) LIKE PROTEIN TRANSPORTER"/>
    <property type="match status" value="1"/>
</dbReference>
<dbReference type="PANTHER" id="PTHR11040">
    <property type="entry name" value="ZINC/IRON TRANSPORTER"/>
    <property type="match status" value="1"/>
</dbReference>
<keyword evidence="3 5" id="KW-1133">Transmembrane helix</keyword>
<dbReference type="GO" id="GO:0005886">
    <property type="term" value="C:plasma membrane"/>
    <property type="evidence" value="ECO:0007669"/>
    <property type="project" value="TreeGrafter"/>
</dbReference>
<feature type="transmembrane region" description="Helical" evidence="5">
    <location>
        <begin position="265"/>
        <end position="284"/>
    </location>
</feature>
<keyword evidence="2 5" id="KW-0812">Transmembrane</keyword>
<dbReference type="EMBL" id="MRZV01000784">
    <property type="protein sequence ID" value="PIK44314.1"/>
    <property type="molecule type" value="Genomic_DNA"/>
</dbReference>
<evidence type="ECO:0000256" key="3">
    <source>
        <dbReference type="ARBA" id="ARBA00022989"/>
    </source>
</evidence>
<name>A0A2G8K8J1_STIJA</name>
<evidence type="ECO:0000256" key="4">
    <source>
        <dbReference type="ARBA" id="ARBA00023136"/>
    </source>
</evidence>
<evidence type="ECO:0000256" key="2">
    <source>
        <dbReference type="ARBA" id="ARBA00022692"/>
    </source>
</evidence>
<comment type="caution">
    <text evidence="6">The sequence shown here is derived from an EMBL/GenBank/DDBJ whole genome shotgun (WGS) entry which is preliminary data.</text>
</comment>
<dbReference type="InterPro" id="IPR003689">
    <property type="entry name" value="ZIP"/>
</dbReference>
<dbReference type="Pfam" id="PF02535">
    <property type="entry name" value="Zip"/>
    <property type="match status" value="1"/>
</dbReference>
<evidence type="ECO:0000256" key="5">
    <source>
        <dbReference type="SAM" id="Phobius"/>
    </source>
</evidence>
<dbReference type="OrthoDB" id="448280at2759"/>
<feature type="transmembrane region" description="Helical" evidence="5">
    <location>
        <begin position="331"/>
        <end position="349"/>
    </location>
</feature>
<dbReference type="STRING" id="307972.A0A2G8K8J1"/>
<feature type="transmembrane region" description="Helical" evidence="5">
    <location>
        <begin position="296"/>
        <end position="319"/>
    </location>
</feature>
<feature type="transmembrane region" description="Helical" evidence="5">
    <location>
        <begin position="64"/>
        <end position="88"/>
    </location>
</feature>
<evidence type="ECO:0000313" key="6">
    <source>
        <dbReference type="EMBL" id="PIK44314.1"/>
    </source>
</evidence>
<dbReference type="AlphaFoldDB" id="A0A2G8K8J1"/>
<organism evidence="6 7">
    <name type="scientific">Stichopus japonicus</name>
    <name type="common">Sea cucumber</name>
    <dbReference type="NCBI Taxonomy" id="307972"/>
    <lineage>
        <taxon>Eukaryota</taxon>
        <taxon>Metazoa</taxon>
        <taxon>Echinodermata</taxon>
        <taxon>Eleutherozoa</taxon>
        <taxon>Echinozoa</taxon>
        <taxon>Holothuroidea</taxon>
        <taxon>Aspidochirotacea</taxon>
        <taxon>Aspidochirotida</taxon>
        <taxon>Stichopodidae</taxon>
        <taxon>Apostichopus</taxon>
    </lineage>
</organism>
<sequence length="352" mass="37997">MEDSFQVEPTGHPSYQSTIKIKVLSLFLLLLISLIGGAIPLYLVRDVELNTPRTIKRNRRIRRVVSIMNSFSGGVFLGIALVHLLPSVRVLLTDALKAKDPEHGVSEYPWAELIASAGFFLIVMVEQVLLAFEEKLGSSSGNSSLAVVHHAHGHMDTHTPVRTVASSSPSLKEEEAEMMDVDSEKPAISGGKSRGQKALTILNACILLVALSIHSVLEGLALGLQLTRTATLDLLIALSLHKGIEAFTISLSIVQTPASRKLKYLTFIVFSFTSPIGIAVGIPITSQENAESVTMLLVNGVLQGLATGTFIFVTFIEILPQELKARGDRMIKFAVMLIGFGIIAGVTSLEFS</sequence>
<feature type="transmembrane region" description="Helical" evidence="5">
    <location>
        <begin position="23"/>
        <end position="44"/>
    </location>
</feature>
<comment type="subcellular location">
    <subcellularLocation>
        <location evidence="1">Membrane</location>
        <topology evidence="1">Multi-pass membrane protein</topology>
    </subcellularLocation>
</comment>